<keyword evidence="4 6" id="KW-1133">Transmembrane helix</keyword>
<gene>
    <name evidence="8" type="ORF">GM51_5335</name>
</gene>
<feature type="transmembrane region" description="Helical" evidence="6">
    <location>
        <begin position="366"/>
        <end position="384"/>
    </location>
</feature>
<feature type="transmembrane region" description="Helical" evidence="6">
    <location>
        <begin position="229"/>
        <end position="253"/>
    </location>
</feature>
<evidence type="ECO:0000256" key="5">
    <source>
        <dbReference type="ARBA" id="ARBA00023136"/>
    </source>
</evidence>
<feature type="transmembrane region" description="Helical" evidence="6">
    <location>
        <begin position="596"/>
        <end position="617"/>
    </location>
</feature>
<dbReference type="Pfam" id="PF03176">
    <property type="entry name" value="MMPL"/>
    <property type="match status" value="2"/>
</dbReference>
<feature type="transmembrane region" description="Helical" evidence="6">
    <location>
        <begin position="670"/>
        <end position="689"/>
    </location>
</feature>
<dbReference type="InterPro" id="IPR050545">
    <property type="entry name" value="Mycobact_MmpL"/>
</dbReference>
<evidence type="ECO:0000256" key="6">
    <source>
        <dbReference type="SAM" id="Phobius"/>
    </source>
</evidence>
<feature type="transmembrane region" description="Helical" evidence="6">
    <location>
        <begin position="190"/>
        <end position="223"/>
    </location>
</feature>
<feature type="transmembrane region" description="Helical" evidence="6">
    <location>
        <begin position="17"/>
        <end position="38"/>
    </location>
</feature>
<dbReference type="EMBL" id="JNSL01000022">
    <property type="protein sequence ID" value="KGA20370.1"/>
    <property type="molecule type" value="Genomic_DNA"/>
</dbReference>
<accession>A0A094Q827</accession>
<sequence>MFENIGQFVVKHRKGVFIGYLISVLVAGVIGAGMFGSLKSQGYDDLGSDSAAVDQLLKSDFDTRDASVILVIDTLASIDDPNSVTAANDLLANVANEENIESIVSYWNSGQESLKSFDGNAGLALVYFTKGLDSEQAAATAKNIQDTYDKESAGTRAYVGGIEVLYEAINGQIRDDLKIAEAIAIPLNVLMLLFVFGAAVAAGLPMVVALGSIAGSFFVLFLVTQFTDVSVFALNLITGLGLGLGIDYALLIVNRYREELARTNDVNASVIKTVTTAGRTVFFSGLTVALVLASMILFPQYFLKSFAYAGVSVVLFAVLASLIALPATLALLGHKVDKFKIRRGDLKPKESGAWSSLATAVMKRPLLIIVGTVTLLVALASPALDAKFSQVDDRVLPASNPAAIASDQIRDRFESQIPVEVLVPISVSIDEVNEYAKTLAADQHVVSAFTSDSFIEGETVSPLPPEQAVAASQAHHRITLYTDVESRNMDAQDLILRLRAIEPPVDGTLIGGQAAIFTDSQAGISDNLPEVLGWLTIATLIILFLFTGSAILPIKAVILNMLSLGATLGVLVWVFQDGNAMWLVGDFTVTGSLDTSTLVLVAIVAFGLSMDYELFLLSRIKEEHDNGADTTTSVSAGLQKSGRIITAAAVLIAIVFACFMTSGVTSIKMLGLGISFAILLDATVVRGLLVPALMRVAGDWNWWAPKPLRKLHARFGINE</sequence>
<dbReference type="SUPFAM" id="SSF82866">
    <property type="entry name" value="Multidrug efflux transporter AcrB transmembrane domain"/>
    <property type="match status" value="2"/>
</dbReference>
<proteinExistence type="predicted"/>
<feature type="domain" description="SSD" evidence="7">
    <location>
        <begin position="206"/>
        <end position="331"/>
    </location>
</feature>
<dbReference type="PANTHER" id="PTHR33406:SF11">
    <property type="entry name" value="MEMBRANE PROTEIN SCO6666-RELATED"/>
    <property type="match status" value="1"/>
</dbReference>
<reference evidence="8" key="1">
    <citation type="submission" date="2014-06" db="EMBL/GenBank/DDBJ databases">
        <title>Key roles for freshwater Actinobacteria revealed by deep metagenomic sequencing.</title>
        <authorList>
            <person name="Ghai R."/>
            <person name="Mizuno C.M."/>
            <person name="Picazo A."/>
            <person name="Camacho A."/>
            <person name="Rodriguez-Valera F."/>
        </authorList>
    </citation>
    <scope>NUCLEOTIDE SEQUENCE</scope>
</reference>
<protein>
    <recommendedName>
        <fullName evidence="7">SSD domain-containing protein</fullName>
    </recommendedName>
</protein>
<dbReference type="PANTHER" id="PTHR33406">
    <property type="entry name" value="MEMBRANE PROTEIN MJ1562-RELATED"/>
    <property type="match status" value="1"/>
</dbReference>
<evidence type="ECO:0000256" key="3">
    <source>
        <dbReference type="ARBA" id="ARBA00022692"/>
    </source>
</evidence>
<name>A0A094Q827_9ZZZZ</name>
<feature type="transmembrane region" description="Helical" evidence="6">
    <location>
        <begin position="557"/>
        <end position="576"/>
    </location>
</feature>
<keyword evidence="2" id="KW-1003">Cell membrane</keyword>
<evidence type="ECO:0000259" key="7">
    <source>
        <dbReference type="PROSITE" id="PS50156"/>
    </source>
</evidence>
<feature type="transmembrane region" description="Helical" evidence="6">
    <location>
        <begin position="531"/>
        <end position="552"/>
    </location>
</feature>
<dbReference type="InterPro" id="IPR004869">
    <property type="entry name" value="MMPL_dom"/>
</dbReference>
<dbReference type="GO" id="GO:0005886">
    <property type="term" value="C:plasma membrane"/>
    <property type="evidence" value="ECO:0007669"/>
    <property type="project" value="UniProtKB-SubCell"/>
</dbReference>
<comment type="caution">
    <text evidence="8">The sequence shown here is derived from an EMBL/GenBank/DDBJ whole genome shotgun (WGS) entry which is preliminary data.</text>
</comment>
<feature type="transmembrane region" description="Helical" evidence="6">
    <location>
        <begin position="644"/>
        <end position="664"/>
    </location>
</feature>
<feature type="transmembrane region" description="Helical" evidence="6">
    <location>
        <begin position="281"/>
        <end position="302"/>
    </location>
</feature>
<evidence type="ECO:0000313" key="8">
    <source>
        <dbReference type="EMBL" id="KGA20370.1"/>
    </source>
</evidence>
<organism evidence="8">
    <name type="scientific">freshwater metagenome</name>
    <dbReference type="NCBI Taxonomy" id="449393"/>
    <lineage>
        <taxon>unclassified sequences</taxon>
        <taxon>metagenomes</taxon>
        <taxon>ecological metagenomes</taxon>
    </lineage>
</organism>
<dbReference type="PROSITE" id="PS50156">
    <property type="entry name" value="SSD"/>
    <property type="match status" value="1"/>
</dbReference>
<feature type="transmembrane region" description="Helical" evidence="6">
    <location>
        <begin position="308"/>
        <end position="333"/>
    </location>
</feature>
<dbReference type="AlphaFoldDB" id="A0A094Q827"/>
<evidence type="ECO:0000256" key="4">
    <source>
        <dbReference type="ARBA" id="ARBA00022989"/>
    </source>
</evidence>
<evidence type="ECO:0000256" key="1">
    <source>
        <dbReference type="ARBA" id="ARBA00004651"/>
    </source>
</evidence>
<evidence type="ECO:0000256" key="2">
    <source>
        <dbReference type="ARBA" id="ARBA00022475"/>
    </source>
</evidence>
<comment type="subcellular location">
    <subcellularLocation>
        <location evidence="1">Cell membrane</location>
        <topology evidence="1">Multi-pass membrane protein</topology>
    </subcellularLocation>
</comment>
<dbReference type="InterPro" id="IPR000731">
    <property type="entry name" value="SSD"/>
</dbReference>
<keyword evidence="5 6" id="KW-0472">Membrane</keyword>
<dbReference type="Gene3D" id="1.20.1640.10">
    <property type="entry name" value="Multidrug efflux transporter AcrB transmembrane domain"/>
    <property type="match status" value="2"/>
</dbReference>
<keyword evidence="3 6" id="KW-0812">Transmembrane</keyword>